<dbReference type="AlphaFoldDB" id="A0AAD1T3G8"/>
<feature type="region of interest" description="Disordered" evidence="1">
    <location>
        <begin position="1"/>
        <end position="20"/>
    </location>
</feature>
<evidence type="ECO:0000256" key="1">
    <source>
        <dbReference type="SAM" id="MobiDB-lite"/>
    </source>
</evidence>
<organism evidence="2 3">
    <name type="scientific">Pelobates cultripes</name>
    <name type="common">Western spadefoot toad</name>
    <dbReference type="NCBI Taxonomy" id="61616"/>
    <lineage>
        <taxon>Eukaryota</taxon>
        <taxon>Metazoa</taxon>
        <taxon>Chordata</taxon>
        <taxon>Craniata</taxon>
        <taxon>Vertebrata</taxon>
        <taxon>Euteleostomi</taxon>
        <taxon>Amphibia</taxon>
        <taxon>Batrachia</taxon>
        <taxon>Anura</taxon>
        <taxon>Pelobatoidea</taxon>
        <taxon>Pelobatidae</taxon>
        <taxon>Pelobates</taxon>
    </lineage>
</organism>
<dbReference type="EMBL" id="OW240920">
    <property type="protein sequence ID" value="CAH2315281.1"/>
    <property type="molecule type" value="Genomic_DNA"/>
</dbReference>
<keyword evidence="3" id="KW-1185">Reference proteome</keyword>
<name>A0AAD1T3G8_PELCU</name>
<evidence type="ECO:0000313" key="3">
    <source>
        <dbReference type="Proteomes" id="UP001295444"/>
    </source>
</evidence>
<sequence>MAAEHSPNTRSLPLSYRPHQKTATDTLQRLEEIFLRFWEKLDQRIQTAQTNPQTKTHA</sequence>
<reference evidence="2" key="1">
    <citation type="submission" date="2022-03" db="EMBL/GenBank/DDBJ databases">
        <authorList>
            <person name="Alioto T."/>
            <person name="Alioto T."/>
            <person name="Gomez Garrido J."/>
        </authorList>
    </citation>
    <scope>NUCLEOTIDE SEQUENCE</scope>
</reference>
<proteinExistence type="predicted"/>
<feature type="compositionally biased region" description="Polar residues" evidence="1">
    <location>
        <begin position="1"/>
        <end position="12"/>
    </location>
</feature>
<gene>
    <name evidence="2" type="ORF">PECUL_23A016167</name>
</gene>
<dbReference type="Proteomes" id="UP001295444">
    <property type="component" value="Chromosome 09"/>
</dbReference>
<protein>
    <submittedName>
        <fullName evidence="2">Uncharacterized protein</fullName>
    </submittedName>
</protein>
<feature type="non-terminal residue" evidence="2">
    <location>
        <position position="58"/>
    </location>
</feature>
<accession>A0AAD1T3G8</accession>
<evidence type="ECO:0000313" key="2">
    <source>
        <dbReference type="EMBL" id="CAH2315281.1"/>
    </source>
</evidence>